<evidence type="ECO:0000313" key="2">
    <source>
        <dbReference type="EMBL" id="MCP2267779.1"/>
    </source>
</evidence>
<gene>
    <name evidence="2" type="ORF">LV75_000261</name>
</gene>
<dbReference type="InterPro" id="IPR032710">
    <property type="entry name" value="NTF2-like_dom_sf"/>
</dbReference>
<dbReference type="EMBL" id="JAMTCO010000001">
    <property type="protein sequence ID" value="MCP2267779.1"/>
    <property type="molecule type" value="Genomic_DNA"/>
</dbReference>
<sequence length="93" mass="10723">MRSRYSAFALGDVDYINLTWHPDTRPADLALDADQRWTHLEIVSTQGGGPFHAKGVVEFRAHYRQNRQRGVLHERSQFVRDGGRWLYLDGVIA</sequence>
<evidence type="ECO:0000313" key="3">
    <source>
        <dbReference type="Proteomes" id="UP001205185"/>
    </source>
</evidence>
<dbReference type="InterPro" id="IPR048469">
    <property type="entry name" value="YchJ-like_M"/>
</dbReference>
<dbReference type="Pfam" id="PF17775">
    <property type="entry name" value="YchJ_M-like"/>
    <property type="match status" value="1"/>
</dbReference>
<comment type="caution">
    <text evidence="2">The sequence shown here is derived from an EMBL/GenBank/DDBJ whole genome shotgun (WGS) entry which is preliminary data.</text>
</comment>
<dbReference type="SUPFAM" id="SSF54427">
    <property type="entry name" value="NTF2-like"/>
    <property type="match status" value="1"/>
</dbReference>
<accession>A0ABT1I564</accession>
<reference evidence="2 3" key="1">
    <citation type="submission" date="2022-06" db="EMBL/GenBank/DDBJ databases">
        <title>Genomic Encyclopedia of Archaeal and Bacterial Type Strains, Phase II (KMG-II): from individual species to whole genera.</title>
        <authorList>
            <person name="Goeker M."/>
        </authorList>
    </citation>
    <scope>NUCLEOTIDE SEQUENCE [LARGE SCALE GENOMIC DNA]</scope>
    <source>
        <strain evidence="2 3">DSM 44255</strain>
    </source>
</reference>
<dbReference type="Gene3D" id="3.10.450.50">
    <property type="match status" value="1"/>
</dbReference>
<dbReference type="Proteomes" id="UP001205185">
    <property type="component" value="Unassembled WGS sequence"/>
</dbReference>
<proteinExistence type="predicted"/>
<feature type="domain" description="YchJ-like middle NTF2-like" evidence="1">
    <location>
        <begin position="1"/>
        <end position="90"/>
    </location>
</feature>
<organism evidence="2 3">
    <name type="scientific">Actinokineospora diospyrosa</name>
    <dbReference type="NCBI Taxonomy" id="103728"/>
    <lineage>
        <taxon>Bacteria</taxon>
        <taxon>Bacillati</taxon>
        <taxon>Actinomycetota</taxon>
        <taxon>Actinomycetes</taxon>
        <taxon>Pseudonocardiales</taxon>
        <taxon>Pseudonocardiaceae</taxon>
        <taxon>Actinokineospora</taxon>
    </lineage>
</organism>
<protein>
    <submittedName>
        <fullName evidence="2">SEC-C motif-containing protein</fullName>
    </submittedName>
</protein>
<name>A0ABT1I564_9PSEU</name>
<evidence type="ECO:0000259" key="1">
    <source>
        <dbReference type="Pfam" id="PF17775"/>
    </source>
</evidence>
<keyword evidence="3" id="KW-1185">Reference proteome</keyword>